<accession>A0A9D1T1E9</accession>
<sequence length="369" mass="40054">MSMTQTAVSFILGASLSAGWVGAFSKATDDLKGLSENLKRGSAALDAFSASREKMENASAALRRNREQIGGEEPTRAQRAVLKTLEGNLRKTTEAFNASTRALLRLKDGWANAFSFSGIDAARKELTQAERALEKFQQKLKDKTPTADQIREQQRLAKNVGIAREEFSRQERKVRDWRDAMNAAFVNVARVTRQVRIADFSQKITEQTAGLKSSFAALSEHARSFATLVTAGFVAGVSNTARTLDALARTAENLGVSTETLQRFQFAGTRAGISAEKLADYLTEMNKRVSEAAAGTGEAGKVLEELGLSAQALNGADAVRKFELIAKAMSKVENSADRARIADKLFGGEAVKTVPELVRRGWTQIAADM</sequence>
<dbReference type="Proteomes" id="UP000886812">
    <property type="component" value="Unassembled WGS sequence"/>
</dbReference>
<dbReference type="EMBL" id="DVOG01000177">
    <property type="protein sequence ID" value="HIV04808.1"/>
    <property type="molecule type" value="Genomic_DNA"/>
</dbReference>
<gene>
    <name evidence="1" type="ORF">IAC75_06675</name>
</gene>
<reference evidence="1" key="1">
    <citation type="submission" date="2020-10" db="EMBL/GenBank/DDBJ databases">
        <authorList>
            <person name="Gilroy R."/>
        </authorList>
    </citation>
    <scope>NUCLEOTIDE SEQUENCE</scope>
    <source>
        <strain evidence="1">10669</strain>
    </source>
</reference>
<evidence type="ECO:0008006" key="3">
    <source>
        <dbReference type="Google" id="ProtNLM"/>
    </source>
</evidence>
<organism evidence="1 2">
    <name type="scientific">Candidatus Spyradosoma merdigallinarum</name>
    <dbReference type="NCBI Taxonomy" id="2840950"/>
    <lineage>
        <taxon>Bacteria</taxon>
        <taxon>Pseudomonadati</taxon>
        <taxon>Verrucomicrobiota</taxon>
        <taxon>Opitutia</taxon>
        <taxon>Opitutia incertae sedis</taxon>
        <taxon>Candidatus Spyradosoma</taxon>
    </lineage>
</organism>
<feature type="non-terminal residue" evidence="1">
    <location>
        <position position="369"/>
    </location>
</feature>
<name>A0A9D1T1E9_9BACT</name>
<evidence type="ECO:0000313" key="1">
    <source>
        <dbReference type="EMBL" id="HIV04808.1"/>
    </source>
</evidence>
<comment type="caution">
    <text evidence="1">The sequence shown here is derived from an EMBL/GenBank/DDBJ whole genome shotgun (WGS) entry which is preliminary data.</text>
</comment>
<proteinExistence type="predicted"/>
<protein>
    <recommendedName>
        <fullName evidence="3">Phage tail tape measure protein</fullName>
    </recommendedName>
</protein>
<reference evidence="1" key="2">
    <citation type="journal article" date="2021" name="PeerJ">
        <title>Extensive microbial diversity within the chicken gut microbiome revealed by metagenomics and culture.</title>
        <authorList>
            <person name="Gilroy R."/>
            <person name="Ravi A."/>
            <person name="Getino M."/>
            <person name="Pursley I."/>
            <person name="Horton D.L."/>
            <person name="Alikhan N.F."/>
            <person name="Baker D."/>
            <person name="Gharbi K."/>
            <person name="Hall N."/>
            <person name="Watson M."/>
            <person name="Adriaenssens E.M."/>
            <person name="Foster-Nyarko E."/>
            <person name="Jarju S."/>
            <person name="Secka A."/>
            <person name="Antonio M."/>
            <person name="Oren A."/>
            <person name="Chaudhuri R.R."/>
            <person name="La Ragione R."/>
            <person name="Hildebrand F."/>
            <person name="Pallen M.J."/>
        </authorList>
    </citation>
    <scope>NUCLEOTIDE SEQUENCE</scope>
    <source>
        <strain evidence="1">10669</strain>
    </source>
</reference>
<dbReference type="AlphaFoldDB" id="A0A9D1T1E9"/>
<evidence type="ECO:0000313" key="2">
    <source>
        <dbReference type="Proteomes" id="UP000886812"/>
    </source>
</evidence>